<proteinExistence type="predicted"/>
<dbReference type="EMBL" id="CAJVRM010000160">
    <property type="protein sequence ID" value="CAG8976025.1"/>
    <property type="molecule type" value="Genomic_DNA"/>
</dbReference>
<gene>
    <name evidence="2" type="ORF">HYALB_00007552</name>
</gene>
<dbReference type="Proteomes" id="UP000701801">
    <property type="component" value="Unassembled WGS sequence"/>
</dbReference>
<comment type="caution">
    <text evidence="2">The sequence shown here is derived from an EMBL/GenBank/DDBJ whole genome shotgun (WGS) entry which is preliminary data.</text>
</comment>
<evidence type="ECO:0000313" key="3">
    <source>
        <dbReference type="Proteomes" id="UP000701801"/>
    </source>
</evidence>
<name>A0A9N9LIC8_9HELO</name>
<keyword evidence="3" id="KW-1185">Reference proteome</keyword>
<feature type="compositionally biased region" description="Basic residues" evidence="1">
    <location>
        <begin position="22"/>
        <end position="31"/>
    </location>
</feature>
<sequence>MASKSVESPVLELHGAGITKPKPLRIIKRSKTISGSEASGEVLSRGRGSSYSSDQSTRSSPMGSDRPITVRKRRRERGSILDGRFDGTPVKTYGDKSTCDRLTDTKSKTDGHSSEDVGSETTPKARSHVSKSTVAGAFLKSELQYPATTAGRYSARGSRNTSSSDFHNAVPFPRADLSFTKITDEPKTIERKLSRSKNFFLKAIGSLGDGSPEKTDRDSSGEVPRGGLIRRLSRSRSNKSVKSTHSGRRSRSGSASTPYKEPEAPYEIESRDITDASHDLRLMASRHIQSSGESSTRPLLGLRNHLILSPQVFVTPEEAIVDSGNCSFWVAIEISGVLRTADGCLRQEKGYSRYSYGSVTTERSESHGYLHSMKVEVLPSPNCFITQFIGNIHHSLSIRAGETKLILARVSLGKIKAISGRSRPSADKLIADLETHLGDTHHPYLTVRLSYKHSGFLNDNRSTRLGDGASSHETHLQTDAVVAIQRHDSQSAWSPRNSQSITSPVSSPLIDVIRQHFPEDEAEDAIMKLHTEQVAFPFAHRGGGGSSEETVKPQLEEPHTAGRNAAFFTPIQDLEASRAPMTRSRSVHNGVNPFARLPSRIESDSSAEECDPARKIWNEMRLTSRGRLSNNRLYNIDTDEYYSIDQDLTPTRTSSSAVTSSTLELDDNFSVSGNMMAGHRCESSIDQERNMIMEIALKNKRSLGAETLRSIAPSLAKGLGKSKASAVSGLGLGGGRTWGWNPPWW</sequence>
<feature type="compositionally biased region" description="Low complexity" evidence="1">
    <location>
        <begin position="45"/>
        <end position="60"/>
    </location>
</feature>
<feature type="compositionally biased region" description="Polar residues" evidence="1">
    <location>
        <begin position="157"/>
        <end position="166"/>
    </location>
</feature>
<feature type="region of interest" description="Disordered" evidence="1">
    <location>
        <begin position="1"/>
        <end position="129"/>
    </location>
</feature>
<evidence type="ECO:0000256" key="1">
    <source>
        <dbReference type="SAM" id="MobiDB-lite"/>
    </source>
</evidence>
<feature type="compositionally biased region" description="Basic and acidic residues" evidence="1">
    <location>
        <begin position="211"/>
        <end position="220"/>
    </location>
</feature>
<reference evidence="2" key="1">
    <citation type="submission" date="2021-07" db="EMBL/GenBank/DDBJ databases">
        <authorList>
            <person name="Durling M."/>
        </authorList>
    </citation>
    <scope>NUCLEOTIDE SEQUENCE</scope>
</reference>
<accession>A0A9N9LIC8</accession>
<feature type="compositionally biased region" description="Basic and acidic residues" evidence="1">
    <location>
        <begin position="93"/>
        <end position="115"/>
    </location>
</feature>
<protein>
    <submittedName>
        <fullName evidence="2">Uncharacterized protein</fullName>
    </submittedName>
</protein>
<organism evidence="2 3">
    <name type="scientific">Hymenoscyphus albidus</name>
    <dbReference type="NCBI Taxonomy" id="595503"/>
    <lineage>
        <taxon>Eukaryota</taxon>
        <taxon>Fungi</taxon>
        <taxon>Dikarya</taxon>
        <taxon>Ascomycota</taxon>
        <taxon>Pezizomycotina</taxon>
        <taxon>Leotiomycetes</taxon>
        <taxon>Helotiales</taxon>
        <taxon>Helotiaceae</taxon>
        <taxon>Hymenoscyphus</taxon>
    </lineage>
</organism>
<feature type="region of interest" description="Disordered" evidence="1">
    <location>
        <begin position="204"/>
        <end position="265"/>
    </location>
</feature>
<evidence type="ECO:0000313" key="2">
    <source>
        <dbReference type="EMBL" id="CAG8976025.1"/>
    </source>
</evidence>
<dbReference type="AlphaFoldDB" id="A0A9N9LIC8"/>
<feature type="region of interest" description="Disordered" evidence="1">
    <location>
        <begin position="150"/>
        <end position="170"/>
    </location>
</feature>
<dbReference type="OrthoDB" id="5213862at2759"/>